<dbReference type="RefSeq" id="WP_150450461.1">
    <property type="nucleotide sequence ID" value="NZ_VYSA01000006.1"/>
</dbReference>
<dbReference type="PROSITE" id="PS51688">
    <property type="entry name" value="ICA"/>
    <property type="match status" value="1"/>
</dbReference>
<dbReference type="AlphaFoldDB" id="A0A5J5IY58"/>
<name>A0A5J5IY58_9MICO</name>
<reference evidence="3" key="1">
    <citation type="submission" date="2019-09" db="EMBL/GenBank/DDBJ databases">
        <title>Mumia zhuanghuii sp. nov. isolated from the intestinal contents of plateau pika (Ochotona curzoniae) in the Qinghai-Tibet plateau of China.</title>
        <authorList>
            <person name="Tian Z."/>
        </authorList>
    </citation>
    <scope>NUCLEOTIDE SEQUENCE [LARGE SCALE GENOMIC DNA]</scope>
    <source>
        <strain evidence="3">JCM 30598</strain>
    </source>
</reference>
<protein>
    <submittedName>
        <fullName evidence="2">Tail fiber domain-containing protein</fullName>
    </submittedName>
</protein>
<evidence type="ECO:0000259" key="1">
    <source>
        <dbReference type="PROSITE" id="PS51688"/>
    </source>
</evidence>
<evidence type="ECO:0000313" key="3">
    <source>
        <dbReference type="Proteomes" id="UP000325827"/>
    </source>
</evidence>
<dbReference type="Pfam" id="PF13884">
    <property type="entry name" value="Peptidase_S74"/>
    <property type="match status" value="1"/>
</dbReference>
<keyword evidence="3" id="KW-1185">Reference proteome</keyword>
<sequence>MPLTPTPGSDAVLAGMTLVPGAGLAADLEEYINRVADYLANGHTYWKPGILLPVTRGGHGGSTAAQARTNLAAPWDAVGASGAPGGLKFTSPGFDRISLEAPGIAFPHTLAYLTDIPGAPDLSSRVAKSGDTMSGNLDVPNLGVSGSIFNSGMSSVVSGYVAVYRDASGRIGLSPSTRRAKKEIKAWAPNLQALLAIQVVTFRYRAELFDKTDPLRRDAPIEVGLIAEDLDALGLTWLVYYDAEGLPAGVHYEKLALALLPIVQDHEARLTEAEVGLDGVLARLDTLEGARA</sequence>
<proteinExistence type="predicted"/>
<gene>
    <name evidence="2" type="ORF">F6B43_18310</name>
</gene>
<dbReference type="Proteomes" id="UP000325827">
    <property type="component" value="Unassembled WGS sequence"/>
</dbReference>
<dbReference type="EMBL" id="VYSA01000006">
    <property type="protein sequence ID" value="KAA9105002.1"/>
    <property type="molecule type" value="Genomic_DNA"/>
</dbReference>
<organism evidence="2 3">
    <name type="scientific">Microbacterium rhizomatis</name>
    <dbReference type="NCBI Taxonomy" id="1631477"/>
    <lineage>
        <taxon>Bacteria</taxon>
        <taxon>Bacillati</taxon>
        <taxon>Actinomycetota</taxon>
        <taxon>Actinomycetes</taxon>
        <taxon>Micrococcales</taxon>
        <taxon>Microbacteriaceae</taxon>
        <taxon>Microbacterium</taxon>
    </lineage>
</organism>
<comment type="caution">
    <text evidence="2">The sequence shown here is derived from an EMBL/GenBank/DDBJ whole genome shotgun (WGS) entry which is preliminary data.</text>
</comment>
<accession>A0A5J5IY58</accession>
<dbReference type="InterPro" id="IPR030392">
    <property type="entry name" value="S74_ICA"/>
</dbReference>
<feature type="domain" description="Peptidase S74" evidence="1">
    <location>
        <begin position="176"/>
        <end position="277"/>
    </location>
</feature>
<evidence type="ECO:0000313" key="2">
    <source>
        <dbReference type="EMBL" id="KAA9105002.1"/>
    </source>
</evidence>
<dbReference type="OrthoDB" id="5073053at2"/>